<dbReference type="Pfam" id="PF07733">
    <property type="entry name" value="DNA_pol3_alpha"/>
    <property type="match status" value="1"/>
</dbReference>
<comment type="caution">
    <text evidence="10">The sequence shown here is derived from an EMBL/GenBank/DDBJ whole genome shotgun (WGS) entry which is preliminary data.</text>
</comment>
<evidence type="ECO:0000256" key="2">
    <source>
        <dbReference type="ARBA" id="ARBA00012417"/>
    </source>
</evidence>
<keyword evidence="4" id="KW-0808">Transferase</keyword>
<dbReference type="InterPro" id="IPR040982">
    <property type="entry name" value="DNA_pol3_finger"/>
</dbReference>
<keyword evidence="5" id="KW-0548">Nucleotidyltransferase</keyword>
<dbReference type="PANTHER" id="PTHR32294">
    <property type="entry name" value="DNA POLYMERASE III SUBUNIT ALPHA"/>
    <property type="match status" value="1"/>
</dbReference>
<dbReference type="Proteomes" id="UP000176303">
    <property type="component" value="Unassembled WGS sequence"/>
</dbReference>
<dbReference type="Gene3D" id="1.10.150.870">
    <property type="match status" value="1"/>
</dbReference>
<evidence type="ECO:0000259" key="9">
    <source>
        <dbReference type="SMART" id="SM00481"/>
    </source>
</evidence>
<name>A0A1F7U3G2_9BACT</name>
<keyword evidence="7" id="KW-0239">DNA-directed DNA polymerase</keyword>
<evidence type="ECO:0000313" key="10">
    <source>
        <dbReference type="EMBL" id="OGL72795.1"/>
    </source>
</evidence>
<accession>A0A1F7U3G2</accession>
<organism evidence="10 11">
    <name type="scientific">Candidatus Uhrbacteria bacterium RIFCSPHIGHO2_02_FULL_57_19</name>
    <dbReference type="NCBI Taxonomy" id="1802391"/>
    <lineage>
        <taxon>Bacteria</taxon>
        <taxon>Candidatus Uhriibacteriota</taxon>
    </lineage>
</organism>
<evidence type="ECO:0000256" key="4">
    <source>
        <dbReference type="ARBA" id="ARBA00022679"/>
    </source>
</evidence>
<evidence type="ECO:0000256" key="1">
    <source>
        <dbReference type="ARBA" id="ARBA00004496"/>
    </source>
</evidence>
<dbReference type="InterPro" id="IPR003141">
    <property type="entry name" value="Pol/His_phosphatase_N"/>
</dbReference>
<dbReference type="Gene3D" id="1.10.10.1600">
    <property type="entry name" value="Bacterial DNA polymerase III alpha subunit, thumb domain"/>
    <property type="match status" value="1"/>
</dbReference>
<dbReference type="Pfam" id="PF14579">
    <property type="entry name" value="HHH_6"/>
    <property type="match status" value="1"/>
</dbReference>
<dbReference type="Pfam" id="PF17657">
    <property type="entry name" value="DNA_pol3_finger"/>
    <property type="match status" value="1"/>
</dbReference>
<evidence type="ECO:0000256" key="5">
    <source>
        <dbReference type="ARBA" id="ARBA00022695"/>
    </source>
</evidence>
<sequence length="1164" mass="127738">MPRFVHLHVHSHYSLLDGLGKIPELVARAKELGMDALALTDHGALYGALEFYQECQKQGIKPIIGMEAYIAPNGMTEKRARVDEHSCHLTLLAQTVEGYKNLIQITTAAHLEGFYYKPRVDKEFLRKHSAGIIALSGCLNGEISRALQAGDEEKANRLLAEYRDIFGAENFYIEVQDHGEMPEQRERNAQLVALARTTGTPIVATKDCHYIHPEDAEAQDILLAIQTGKHTTDPTRLSMLGVNYSLTSPDEMSAAFADIPEAVENSVKIAERCVFTLELGKWNFPPVDIPEGKTASGVLRERAEIGLRTRYGEHPTEEARTRLEYELGIIETKGYAPYFLAVADAINWAKQQGIITTTRGSAAGSLVSYSIGITTVDPLFFKLPFERFLNPFRPSPPDIDMDYADNRRDEVIAYVTEKYGRDRVAQICTFGTMLARAAVRDVARALGLPYSVGDRIAKLIPMGSQGFPMTLARALETTPELRDLLDSDSEARRVLDLAARIEGCVRHISVHAAGVVIGPRPLVEFTPLQRDPGGESIITQYEMYSVEAAGLLKMDFLGIRNLSILGRAVEIARATKGAEVNLERLPLGDQKTFDLLARGATVGLFQLGGSGMTRYLVELRPSSIHDIMAMVALYRPGPIESIPEYIRRKHNPKLVRVLDPRMKPILEQSYGIITYQDDVLLIAIELAGYTWEEADKLRKAIGKKIPKEMAAQKEKFIGGCVAGGMIEEKAQELWGLIETFAAYGFNKAHAASYGMVAYQTAYMKANFPAEYMTAVLSAESGDLEKVAEAVAECKKMGIEVLPPEVNESRQDFTMVDDRHIRFGLNAVKNLGTDVVKAIIGERKERGQFHDLSDFLGRVQARSFNKKSLESLIMSGAMDSMGERSALLWNIDDLLAANREMAARRASGQSSLFGGGDSVGPLCLRPTSPATKRDKLAWEKELLGLYVTEHPFAEIARALPGALTPLSELGAASKGSVVTSGGVISEVKAVTTKAGERMAFLRLADETATVETIVFPRLFASCAADLREDTCVLVVGKRSEKDEDVRYLADRIVPVTPDSAREALSVLIGEIRANLPAGQAGPQNPPTTEKGVTIEVLGTLDENLSRELKVIFSSSPGPARVFLRLGPNGSGRMIETQFRISWTPEVQSRIAGAIGSARGVRQDLT</sequence>
<evidence type="ECO:0000256" key="8">
    <source>
        <dbReference type="ARBA" id="ARBA00049244"/>
    </source>
</evidence>
<dbReference type="PANTHER" id="PTHR32294:SF0">
    <property type="entry name" value="DNA POLYMERASE III SUBUNIT ALPHA"/>
    <property type="match status" value="1"/>
</dbReference>
<dbReference type="GO" id="GO:0005737">
    <property type="term" value="C:cytoplasm"/>
    <property type="evidence" value="ECO:0007669"/>
    <property type="project" value="UniProtKB-SubCell"/>
</dbReference>
<dbReference type="InterPro" id="IPR029460">
    <property type="entry name" value="DNAPol_HHH"/>
</dbReference>
<dbReference type="SUPFAM" id="SSF89550">
    <property type="entry name" value="PHP domain-like"/>
    <property type="match status" value="1"/>
</dbReference>
<dbReference type="NCBIfam" id="TIGR00594">
    <property type="entry name" value="polc"/>
    <property type="match status" value="1"/>
</dbReference>
<dbReference type="InterPro" id="IPR016195">
    <property type="entry name" value="Pol/histidinol_Pase-like"/>
</dbReference>
<dbReference type="GO" id="GO:0003676">
    <property type="term" value="F:nucleic acid binding"/>
    <property type="evidence" value="ECO:0007669"/>
    <property type="project" value="InterPro"/>
</dbReference>
<dbReference type="InterPro" id="IPR011708">
    <property type="entry name" value="DNA_pol3_alpha_NTPase_dom"/>
</dbReference>
<dbReference type="Pfam" id="PF02811">
    <property type="entry name" value="PHP"/>
    <property type="match status" value="1"/>
</dbReference>
<gene>
    <name evidence="10" type="ORF">A3D72_03970</name>
</gene>
<evidence type="ECO:0000256" key="7">
    <source>
        <dbReference type="ARBA" id="ARBA00022932"/>
    </source>
</evidence>
<dbReference type="NCBIfam" id="NF004226">
    <property type="entry name" value="PRK05673.1"/>
    <property type="match status" value="1"/>
</dbReference>
<dbReference type="NCBIfam" id="NF005298">
    <property type="entry name" value="PRK06826.1"/>
    <property type="match status" value="1"/>
</dbReference>
<dbReference type="GO" id="GO:0006260">
    <property type="term" value="P:DNA replication"/>
    <property type="evidence" value="ECO:0007669"/>
    <property type="project" value="UniProtKB-KW"/>
</dbReference>
<evidence type="ECO:0000313" key="11">
    <source>
        <dbReference type="Proteomes" id="UP000176303"/>
    </source>
</evidence>
<dbReference type="GO" id="GO:0008408">
    <property type="term" value="F:3'-5' exonuclease activity"/>
    <property type="evidence" value="ECO:0007669"/>
    <property type="project" value="InterPro"/>
</dbReference>
<dbReference type="Gene3D" id="3.20.20.140">
    <property type="entry name" value="Metal-dependent hydrolases"/>
    <property type="match status" value="1"/>
</dbReference>
<evidence type="ECO:0000256" key="6">
    <source>
        <dbReference type="ARBA" id="ARBA00022705"/>
    </source>
</evidence>
<dbReference type="STRING" id="1802391.A3D72_03970"/>
<dbReference type="InterPro" id="IPR004365">
    <property type="entry name" value="NA-bd_OB_tRNA"/>
</dbReference>
<keyword evidence="6" id="KW-0235">DNA replication</keyword>
<dbReference type="CDD" id="cd04485">
    <property type="entry name" value="DnaE_OBF"/>
    <property type="match status" value="1"/>
</dbReference>
<proteinExistence type="predicted"/>
<dbReference type="InterPro" id="IPR004805">
    <property type="entry name" value="DnaE2/DnaE/PolC"/>
</dbReference>
<dbReference type="Pfam" id="PF01336">
    <property type="entry name" value="tRNA_anti-codon"/>
    <property type="match status" value="1"/>
</dbReference>
<dbReference type="EMBL" id="MGDZ01000050">
    <property type="protein sequence ID" value="OGL72795.1"/>
    <property type="molecule type" value="Genomic_DNA"/>
</dbReference>
<dbReference type="EC" id="2.7.7.7" evidence="2"/>
<dbReference type="GO" id="GO:0003887">
    <property type="term" value="F:DNA-directed DNA polymerase activity"/>
    <property type="evidence" value="ECO:0007669"/>
    <property type="project" value="UniProtKB-KW"/>
</dbReference>
<dbReference type="AlphaFoldDB" id="A0A1F7U3G2"/>
<dbReference type="InterPro" id="IPR041931">
    <property type="entry name" value="DNA_pol3_alpha_thumb_dom"/>
</dbReference>
<reference evidence="10 11" key="1">
    <citation type="journal article" date="2016" name="Nat. Commun.">
        <title>Thousands of microbial genomes shed light on interconnected biogeochemical processes in an aquifer system.</title>
        <authorList>
            <person name="Anantharaman K."/>
            <person name="Brown C.T."/>
            <person name="Hug L.A."/>
            <person name="Sharon I."/>
            <person name="Castelle C.J."/>
            <person name="Probst A.J."/>
            <person name="Thomas B.C."/>
            <person name="Singh A."/>
            <person name="Wilkins M.J."/>
            <person name="Karaoz U."/>
            <person name="Brodie E.L."/>
            <person name="Williams K.H."/>
            <person name="Hubbard S.S."/>
            <person name="Banfield J.F."/>
        </authorList>
    </citation>
    <scope>NUCLEOTIDE SEQUENCE [LARGE SCALE GENOMIC DNA]</scope>
</reference>
<feature type="domain" description="Polymerase/histidinol phosphatase N-terminal" evidence="9">
    <location>
        <begin position="5"/>
        <end position="72"/>
    </location>
</feature>
<protein>
    <recommendedName>
        <fullName evidence="3">DNA polymerase III subunit alpha</fullName>
        <ecNumber evidence="2">2.7.7.7</ecNumber>
    </recommendedName>
</protein>
<dbReference type="SMART" id="SM00481">
    <property type="entry name" value="POLIIIAc"/>
    <property type="match status" value="1"/>
</dbReference>
<evidence type="ECO:0000256" key="3">
    <source>
        <dbReference type="ARBA" id="ARBA00019114"/>
    </source>
</evidence>
<comment type="catalytic activity">
    <reaction evidence="8">
        <text>DNA(n) + a 2'-deoxyribonucleoside 5'-triphosphate = DNA(n+1) + diphosphate</text>
        <dbReference type="Rhea" id="RHEA:22508"/>
        <dbReference type="Rhea" id="RHEA-COMP:17339"/>
        <dbReference type="Rhea" id="RHEA-COMP:17340"/>
        <dbReference type="ChEBI" id="CHEBI:33019"/>
        <dbReference type="ChEBI" id="CHEBI:61560"/>
        <dbReference type="ChEBI" id="CHEBI:173112"/>
        <dbReference type="EC" id="2.7.7.7"/>
    </reaction>
</comment>
<comment type="subcellular location">
    <subcellularLocation>
        <location evidence="1">Cytoplasm</location>
    </subcellularLocation>
</comment>
<dbReference type="InterPro" id="IPR004013">
    <property type="entry name" value="PHP_dom"/>
</dbReference>
<dbReference type="CDD" id="cd12113">
    <property type="entry name" value="PHP_PolIIIA_DnaE3"/>
    <property type="match status" value="1"/>
</dbReference>